<keyword evidence="2" id="KW-1185">Reference proteome</keyword>
<dbReference type="EMBL" id="JAATIT010000002">
    <property type="protein sequence ID" value="NJB89965.1"/>
    <property type="molecule type" value="Genomic_DNA"/>
</dbReference>
<evidence type="ECO:0000313" key="2">
    <source>
        <dbReference type="Proteomes" id="UP000535078"/>
    </source>
</evidence>
<dbReference type="Proteomes" id="UP000535078">
    <property type="component" value="Unassembled WGS sequence"/>
</dbReference>
<evidence type="ECO:0000313" key="1">
    <source>
        <dbReference type="EMBL" id="NJB89965.1"/>
    </source>
</evidence>
<dbReference type="AlphaFoldDB" id="A0A7X5XRI7"/>
<reference evidence="1 2" key="1">
    <citation type="submission" date="2020-03" db="EMBL/GenBank/DDBJ databases">
        <title>Genomic Encyclopedia of Type Strains, Phase IV (KMG-IV): sequencing the most valuable type-strain genomes for metagenomic binning, comparative biology and taxonomic classification.</title>
        <authorList>
            <person name="Goeker M."/>
        </authorList>
    </citation>
    <scope>NUCLEOTIDE SEQUENCE [LARGE SCALE GENOMIC DNA]</scope>
    <source>
        <strain evidence="1 2">DSM 25229</strain>
    </source>
</reference>
<dbReference type="PROSITE" id="PS51257">
    <property type="entry name" value="PROKAR_LIPOPROTEIN"/>
    <property type="match status" value="1"/>
</dbReference>
<dbReference type="RefSeq" id="WP_167921411.1">
    <property type="nucleotide sequence ID" value="NZ_JAATIT010000002.1"/>
</dbReference>
<name>A0A7X5XRI7_9SPHN</name>
<comment type="caution">
    <text evidence="1">The sequence shown here is derived from an EMBL/GenBank/DDBJ whole genome shotgun (WGS) entry which is preliminary data.</text>
</comment>
<protein>
    <recommendedName>
        <fullName evidence="3">Lipoprotein</fullName>
    </recommendedName>
</protein>
<gene>
    <name evidence="1" type="ORF">GGR90_002140</name>
</gene>
<accession>A0A7X5XRI7</accession>
<proteinExistence type="predicted"/>
<sequence length="118" mass="12281">MRVYFLLAMAGSLVSCAPPKSEAAERAEILAASVNAITPKDLGDGVTMASADADGETVKLTFSGIPAAEFELPDFDRQLATTVCNDPGFRSVIDRDVDLRIEFAGAGGDAGVSIKDCP</sequence>
<organism evidence="1 2">
    <name type="scientific">Sphingopyxis italica</name>
    <dbReference type="NCBI Taxonomy" id="1129133"/>
    <lineage>
        <taxon>Bacteria</taxon>
        <taxon>Pseudomonadati</taxon>
        <taxon>Pseudomonadota</taxon>
        <taxon>Alphaproteobacteria</taxon>
        <taxon>Sphingomonadales</taxon>
        <taxon>Sphingomonadaceae</taxon>
        <taxon>Sphingopyxis</taxon>
    </lineage>
</organism>
<evidence type="ECO:0008006" key="3">
    <source>
        <dbReference type="Google" id="ProtNLM"/>
    </source>
</evidence>